<dbReference type="HOGENOM" id="CLU_096851_0_0_1"/>
<organism evidence="1 2">
    <name type="scientific">Aureobasidium subglaciale (strain EXF-2481)</name>
    <name type="common">Aureobasidium pullulans var. subglaciale</name>
    <dbReference type="NCBI Taxonomy" id="1043005"/>
    <lineage>
        <taxon>Eukaryota</taxon>
        <taxon>Fungi</taxon>
        <taxon>Dikarya</taxon>
        <taxon>Ascomycota</taxon>
        <taxon>Pezizomycotina</taxon>
        <taxon>Dothideomycetes</taxon>
        <taxon>Dothideomycetidae</taxon>
        <taxon>Dothideales</taxon>
        <taxon>Saccotheciaceae</taxon>
        <taxon>Aureobasidium</taxon>
    </lineage>
</organism>
<dbReference type="Proteomes" id="UP000030641">
    <property type="component" value="Unassembled WGS sequence"/>
</dbReference>
<dbReference type="RefSeq" id="XP_013345109.1">
    <property type="nucleotide sequence ID" value="XM_013489655.1"/>
</dbReference>
<dbReference type="GeneID" id="25369795"/>
<protein>
    <submittedName>
        <fullName evidence="1">Uncharacterized protein</fullName>
    </submittedName>
</protein>
<evidence type="ECO:0000313" key="1">
    <source>
        <dbReference type="EMBL" id="KEQ96394.1"/>
    </source>
</evidence>
<keyword evidence="2" id="KW-1185">Reference proteome</keyword>
<reference evidence="1 2" key="1">
    <citation type="journal article" date="2014" name="BMC Genomics">
        <title>Genome sequencing of four Aureobasidium pullulans varieties: biotechnological potential, stress tolerance, and description of new species.</title>
        <authorList>
            <person name="Gostin Ar C."/>
            <person name="Ohm R.A."/>
            <person name="Kogej T."/>
            <person name="Sonjak S."/>
            <person name="Turk M."/>
            <person name="Zajc J."/>
            <person name="Zalar P."/>
            <person name="Grube M."/>
            <person name="Sun H."/>
            <person name="Han J."/>
            <person name="Sharma A."/>
            <person name="Chiniquy J."/>
            <person name="Ngan C.Y."/>
            <person name="Lipzen A."/>
            <person name="Barry K."/>
            <person name="Grigoriev I.V."/>
            <person name="Gunde-Cimerman N."/>
        </authorList>
    </citation>
    <scope>NUCLEOTIDE SEQUENCE [LARGE SCALE GENOMIC DNA]</scope>
    <source>
        <strain evidence="1 2">EXF-2481</strain>
    </source>
</reference>
<proteinExistence type="predicted"/>
<name>A0A074YJY8_AURSE</name>
<sequence>MIVMSWAKTHFTHPLVLKSCLNRSGTLMHVRARNNWADLSYEDRKVDSERVAGIYTRLYWNNPAFRERRKQQATAWNAARKHSEEYKRYHALRRWCLNYPWVRDELPWKSHRPILYQERTQHTCFSCQWDRRSGMKLWWKAIGGKGDAGFLCQTCYARQDWNTAMPTGFEDLRRLNEIAARKKQLDEAARSVSSPPKA</sequence>
<evidence type="ECO:0000313" key="2">
    <source>
        <dbReference type="Proteomes" id="UP000030641"/>
    </source>
</evidence>
<dbReference type="EMBL" id="KL584756">
    <property type="protein sequence ID" value="KEQ96394.1"/>
    <property type="molecule type" value="Genomic_DNA"/>
</dbReference>
<accession>A0A074YJY8</accession>
<dbReference type="AlphaFoldDB" id="A0A074YJY8"/>
<dbReference type="OrthoDB" id="3937726at2759"/>
<gene>
    <name evidence="1" type="ORF">AUEXF2481DRAFT_636468</name>
</gene>
<dbReference type="InParanoid" id="A0A074YJY8"/>